<proteinExistence type="predicted"/>
<dbReference type="PANTHER" id="PTHR30164:SF2">
    <property type="entry name" value="PROTEIN MTFA"/>
    <property type="match status" value="1"/>
</dbReference>
<dbReference type="InterPro" id="IPR042252">
    <property type="entry name" value="MtfA_N"/>
</dbReference>
<feature type="non-terminal residue" evidence="2">
    <location>
        <position position="197"/>
    </location>
</feature>
<dbReference type="GO" id="GO:0004177">
    <property type="term" value="F:aminopeptidase activity"/>
    <property type="evidence" value="ECO:0007669"/>
    <property type="project" value="TreeGrafter"/>
</dbReference>
<feature type="transmembrane region" description="Helical" evidence="1">
    <location>
        <begin position="32"/>
        <end position="50"/>
    </location>
</feature>
<dbReference type="EMBL" id="JACXWD010000065">
    <property type="protein sequence ID" value="MBD3869181.1"/>
    <property type="molecule type" value="Genomic_DNA"/>
</dbReference>
<name>A0A8J7C3J4_9BACT</name>
<dbReference type="Gene3D" id="1.10.472.150">
    <property type="entry name" value="Glucose-regulated metallo-peptidase M90, N-terminal domain"/>
    <property type="match status" value="1"/>
</dbReference>
<reference evidence="2 3" key="1">
    <citation type="submission" date="2020-08" db="EMBL/GenBank/DDBJ databases">
        <title>Acidobacteriota in marine sediments use diverse sulfur dissimilation pathways.</title>
        <authorList>
            <person name="Wasmund K."/>
        </authorList>
    </citation>
    <scope>NUCLEOTIDE SEQUENCE [LARGE SCALE GENOMIC DNA]</scope>
    <source>
        <strain evidence="2">MAG AM4</strain>
    </source>
</reference>
<keyword evidence="1" id="KW-0472">Membrane</keyword>
<dbReference type="InterPro" id="IPR010384">
    <property type="entry name" value="MtfA_fam"/>
</dbReference>
<accession>A0A8J7C3J4</accession>
<evidence type="ECO:0000313" key="2">
    <source>
        <dbReference type="EMBL" id="MBD3869181.1"/>
    </source>
</evidence>
<gene>
    <name evidence="2" type="ORF">IFK94_13750</name>
</gene>
<protein>
    <submittedName>
        <fullName evidence="2">Zinc-dependent peptidase</fullName>
    </submittedName>
</protein>
<dbReference type="Pfam" id="PF06167">
    <property type="entry name" value="Peptidase_M90"/>
    <property type="match status" value="1"/>
</dbReference>
<sequence length="197" mass="22347">MVLIRWAAAVAIMIFLALGALSVAIRPGGKPVWLSLVACAVLSWLVYIVLTRKARRRIQILAEPFPGEWEAVLQRDVVFFRVLDEEEKNRFRKDIKLFLGEKRVTGIGMELDTTTRVLAAASAVIPIFGFLDWEWDQIEEILIYPSRFSQDFQFGEIRDHRTLGMVGTGSMNRLMILSKPDLVQGFRNPGDNKNVGL</sequence>
<dbReference type="SUPFAM" id="SSF55486">
    <property type="entry name" value="Metalloproteases ('zincins'), catalytic domain"/>
    <property type="match status" value="1"/>
</dbReference>
<dbReference type="AlphaFoldDB" id="A0A8J7C3J4"/>
<evidence type="ECO:0000256" key="1">
    <source>
        <dbReference type="SAM" id="Phobius"/>
    </source>
</evidence>
<dbReference type="PANTHER" id="PTHR30164">
    <property type="entry name" value="MTFA PEPTIDASE"/>
    <property type="match status" value="1"/>
</dbReference>
<keyword evidence="1" id="KW-0812">Transmembrane</keyword>
<evidence type="ECO:0000313" key="3">
    <source>
        <dbReference type="Proteomes" id="UP000648239"/>
    </source>
</evidence>
<comment type="caution">
    <text evidence="2">The sequence shown here is derived from an EMBL/GenBank/DDBJ whole genome shotgun (WGS) entry which is preliminary data.</text>
</comment>
<organism evidence="2 3">
    <name type="scientific">Candidatus Polarisedimenticola svalbardensis</name>
    <dbReference type="NCBI Taxonomy" id="2886004"/>
    <lineage>
        <taxon>Bacteria</taxon>
        <taxon>Pseudomonadati</taxon>
        <taxon>Acidobacteriota</taxon>
        <taxon>Candidatus Polarisedimenticolia</taxon>
        <taxon>Candidatus Polarisedimenticolales</taxon>
        <taxon>Candidatus Polarisedimenticolaceae</taxon>
        <taxon>Candidatus Polarisedimenticola</taxon>
    </lineage>
</organism>
<dbReference type="Proteomes" id="UP000648239">
    <property type="component" value="Unassembled WGS sequence"/>
</dbReference>
<keyword evidence="1" id="KW-1133">Transmembrane helix</keyword>
<dbReference type="GO" id="GO:0005829">
    <property type="term" value="C:cytosol"/>
    <property type="evidence" value="ECO:0007669"/>
    <property type="project" value="TreeGrafter"/>
</dbReference>